<sequence length="353" mass="41552">MKYNNKADAMSNGQSGLKRAVMAYRLRWKRRRLLLRALRKRHQLTEVMNRMKQVQPEDILLFATVRNEAVRLPYFLDHYRKLGVGHFVIIENDSTDGTRALLEQQQDVSLWRTSHSYRLSRFGMDWLTYLQMKYAHKHWCLTVDADEILIYPHHDTRPLPALVNWLEGHGRQSFGTLMLDMYPKGRLSEHLYEAGDDPFANLCWFDAGNYMISQKQDLENLWIQGGVRARCFFADRPRRAPTMGKVPLVKWNRRYAYVSSSHSILPRRLNHVYDMQGGEMISGALLHTKFLNVVVQKSEEEKCRQEHFANSVLYDAYYDTLIRDPDLWCASSARYRGWRQLEAMGLMSKGNWI</sequence>
<dbReference type="EMBL" id="FWFX01000003">
    <property type="protein sequence ID" value="SLN30213.1"/>
    <property type="molecule type" value="Genomic_DNA"/>
</dbReference>
<accession>A0A1X6YST0</accession>
<dbReference type="Proteomes" id="UP000193061">
    <property type="component" value="Unassembled WGS sequence"/>
</dbReference>
<proteinExistence type="predicted"/>
<keyword evidence="2" id="KW-1185">Reference proteome</keyword>
<dbReference type="AlphaFoldDB" id="A0A1X6YST0"/>
<reference evidence="1 2" key="1">
    <citation type="submission" date="2017-03" db="EMBL/GenBank/DDBJ databases">
        <authorList>
            <person name="Afonso C.L."/>
            <person name="Miller P.J."/>
            <person name="Scott M.A."/>
            <person name="Spackman E."/>
            <person name="Goraichik I."/>
            <person name="Dimitrov K.M."/>
            <person name="Suarez D.L."/>
            <person name="Swayne D.E."/>
        </authorList>
    </citation>
    <scope>NUCLEOTIDE SEQUENCE [LARGE SCALE GENOMIC DNA]</scope>
    <source>
        <strain evidence="1 2">CECT 7450</strain>
    </source>
</reference>
<gene>
    <name evidence="1" type="ORF">ROA7450_01311</name>
</gene>
<dbReference type="InterPro" id="IPR029044">
    <property type="entry name" value="Nucleotide-diphossugar_trans"/>
</dbReference>
<dbReference type="RefSeq" id="WP_370738202.1">
    <property type="nucleotide sequence ID" value="NZ_FWFX01000003.1"/>
</dbReference>
<organism evidence="1 2">
    <name type="scientific">Roseovarius albus</name>
    <dbReference type="NCBI Taxonomy" id="1247867"/>
    <lineage>
        <taxon>Bacteria</taxon>
        <taxon>Pseudomonadati</taxon>
        <taxon>Pseudomonadota</taxon>
        <taxon>Alphaproteobacteria</taxon>
        <taxon>Rhodobacterales</taxon>
        <taxon>Roseobacteraceae</taxon>
        <taxon>Roseovarius</taxon>
    </lineage>
</organism>
<dbReference type="Pfam" id="PF13704">
    <property type="entry name" value="Glyco_tranf_2_4"/>
    <property type="match status" value="1"/>
</dbReference>
<evidence type="ECO:0008006" key="3">
    <source>
        <dbReference type="Google" id="ProtNLM"/>
    </source>
</evidence>
<evidence type="ECO:0000313" key="1">
    <source>
        <dbReference type="EMBL" id="SLN30213.1"/>
    </source>
</evidence>
<evidence type="ECO:0000313" key="2">
    <source>
        <dbReference type="Proteomes" id="UP000193061"/>
    </source>
</evidence>
<name>A0A1X6YST0_9RHOB</name>
<protein>
    <recommendedName>
        <fullName evidence="3">Glycosyl transferase family 2</fullName>
    </recommendedName>
</protein>
<dbReference type="SUPFAM" id="SSF53448">
    <property type="entry name" value="Nucleotide-diphospho-sugar transferases"/>
    <property type="match status" value="1"/>
</dbReference>